<evidence type="ECO:0000313" key="3">
    <source>
        <dbReference type="Proteomes" id="UP000265520"/>
    </source>
</evidence>
<dbReference type="InterPro" id="IPR054722">
    <property type="entry name" value="PolX-like_BBD"/>
</dbReference>
<evidence type="ECO:0000313" key="2">
    <source>
        <dbReference type="EMBL" id="MCI02916.1"/>
    </source>
</evidence>
<evidence type="ECO:0000259" key="1">
    <source>
        <dbReference type="Pfam" id="PF22936"/>
    </source>
</evidence>
<sequence>KFESTSWIIDTGASNHLTGNLNEMCEVRDIVACPVGLPDGKRTNATKEGTVLLEGGLKLTNVLFVPKLSCSLISVSQLSDESNCIVQFTKKLCVMQDLTSRMLIGAGERKDGLYYFCGLRMVKACKIDGVNQVELWHKRLGHPSFKITQAIPDI</sequence>
<proteinExistence type="predicted"/>
<organism evidence="2 3">
    <name type="scientific">Trifolium medium</name>
    <dbReference type="NCBI Taxonomy" id="97028"/>
    <lineage>
        <taxon>Eukaryota</taxon>
        <taxon>Viridiplantae</taxon>
        <taxon>Streptophyta</taxon>
        <taxon>Embryophyta</taxon>
        <taxon>Tracheophyta</taxon>
        <taxon>Spermatophyta</taxon>
        <taxon>Magnoliopsida</taxon>
        <taxon>eudicotyledons</taxon>
        <taxon>Gunneridae</taxon>
        <taxon>Pentapetalae</taxon>
        <taxon>rosids</taxon>
        <taxon>fabids</taxon>
        <taxon>Fabales</taxon>
        <taxon>Fabaceae</taxon>
        <taxon>Papilionoideae</taxon>
        <taxon>50 kb inversion clade</taxon>
        <taxon>NPAAA clade</taxon>
        <taxon>Hologalegina</taxon>
        <taxon>IRL clade</taxon>
        <taxon>Trifolieae</taxon>
        <taxon>Trifolium</taxon>
    </lineage>
</organism>
<dbReference type="Pfam" id="PF22936">
    <property type="entry name" value="Pol_BBD"/>
    <property type="match status" value="1"/>
</dbReference>
<feature type="non-terminal residue" evidence="2">
    <location>
        <position position="1"/>
    </location>
</feature>
<name>A0A392NUX8_9FABA</name>
<keyword evidence="3" id="KW-1185">Reference proteome</keyword>
<comment type="caution">
    <text evidence="2">The sequence shown here is derived from an EMBL/GenBank/DDBJ whole genome shotgun (WGS) entry which is preliminary data.</text>
</comment>
<protein>
    <recommendedName>
        <fullName evidence="1">Retrovirus-related Pol polyprotein from transposon TNT 1-94-like beta-barrel domain-containing protein</fullName>
    </recommendedName>
</protein>
<dbReference type="EMBL" id="LXQA010050592">
    <property type="protein sequence ID" value="MCI02916.1"/>
    <property type="molecule type" value="Genomic_DNA"/>
</dbReference>
<dbReference type="Proteomes" id="UP000265520">
    <property type="component" value="Unassembled WGS sequence"/>
</dbReference>
<reference evidence="2 3" key="1">
    <citation type="journal article" date="2018" name="Front. Plant Sci.">
        <title>Red Clover (Trifolium pratense) and Zigzag Clover (T. medium) - A Picture of Genomic Similarities and Differences.</title>
        <authorList>
            <person name="Dluhosova J."/>
            <person name="Istvanek J."/>
            <person name="Nedelnik J."/>
            <person name="Repkova J."/>
        </authorList>
    </citation>
    <scope>NUCLEOTIDE SEQUENCE [LARGE SCALE GENOMIC DNA]</scope>
    <source>
        <strain evidence="3">cv. 10/8</strain>
        <tissue evidence="2">Leaf</tissue>
    </source>
</reference>
<dbReference type="AlphaFoldDB" id="A0A392NUX8"/>
<gene>
    <name evidence="2" type="ORF">A2U01_0023950</name>
</gene>
<feature type="non-terminal residue" evidence="2">
    <location>
        <position position="154"/>
    </location>
</feature>
<feature type="domain" description="Retrovirus-related Pol polyprotein from transposon TNT 1-94-like beta-barrel" evidence="1">
    <location>
        <begin position="7"/>
        <end position="81"/>
    </location>
</feature>
<accession>A0A392NUX8</accession>